<protein>
    <recommendedName>
        <fullName evidence="3">Alginate lyase domain-containing protein</fullName>
    </recommendedName>
</protein>
<dbReference type="InterPro" id="IPR008397">
    <property type="entry name" value="Alginate_lyase_dom"/>
</dbReference>
<dbReference type="RefSeq" id="WP_152759329.1">
    <property type="nucleotide sequence ID" value="NZ_WHLY01000002.1"/>
</dbReference>
<keyword evidence="1" id="KW-0732">Signal</keyword>
<dbReference type="GO" id="GO:0016829">
    <property type="term" value="F:lyase activity"/>
    <property type="evidence" value="ECO:0007669"/>
    <property type="project" value="UniProtKB-KW"/>
</dbReference>
<dbReference type="EMBL" id="WHLY01000002">
    <property type="protein sequence ID" value="MPR33731.1"/>
    <property type="molecule type" value="Genomic_DNA"/>
</dbReference>
<accession>A0A7C9FP19</accession>
<dbReference type="SUPFAM" id="SSF48230">
    <property type="entry name" value="Chondroitin AC/alginate lyase"/>
    <property type="match status" value="1"/>
</dbReference>
<comment type="caution">
    <text evidence="4">The sequence shown here is derived from an EMBL/GenBank/DDBJ whole genome shotgun (WGS) entry which is preliminary data.</text>
</comment>
<dbReference type="GO" id="GO:0042597">
    <property type="term" value="C:periplasmic space"/>
    <property type="evidence" value="ECO:0007669"/>
    <property type="project" value="InterPro"/>
</dbReference>
<evidence type="ECO:0000256" key="1">
    <source>
        <dbReference type="ARBA" id="ARBA00022729"/>
    </source>
</evidence>
<name>A0A7C9FP19_9BACT</name>
<evidence type="ECO:0000313" key="4">
    <source>
        <dbReference type="EMBL" id="MPR33731.1"/>
    </source>
</evidence>
<dbReference type="Pfam" id="PF05426">
    <property type="entry name" value="Alginate_lyase"/>
    <property type="match status" value="1"/>
</dbReference>
<dbReference type="Proteomes" id="UP000479293">
    <property type="component" value="Unassembled WGS sequence"/>
</dbReference>
<evidence type="ECO:0000256" key="2">
    <source>
        <dbReference type="ARBA" id="ARBA00023239"/>
    </source>
</evidence>
<keyword evidence="5" id="KW-1185">Reference proteome</keyword>
<gene>
    <name evidence="4" type="ORF">GBK04_10195</name>
</gene>
<dbReference type="Gene3D" id="1.50.10.100">
    <property type="entry name" value="Chondroitin AC/alginate lyase"/>
    <property type="match status" value="1"/>
</dbReference>
<organism evidence="4 5">
    <name type="scientific">Salmonirosea aquatica</name>
    <dbReference type="NCBI Taxonomy" id="2654236"/>
    <lineage>
        <taxon>Bacteria</taxon>
        <taxon>Pseudomonadati</taxon>
        <taxon>Bacteroidota</taxon>
        <taxon>Cytophagia</taxon>
        <taxon>Cytophagales</taxon>
        <taxon>Spirosomataceae</taxon>
        <taxon>Salmonirosea</taxon>
    </lineage>
</organism>
<dbReference type="AlphaFoldDB" id="A0A7C9FP19"/>
<dbReference type="InterPro" id="IPR008929">
    <property type="entry name" value="Chondroitin_lyas"/>
</dbReference>
<evidence type="ECO:0000259" key="3">
    <source>
        <dbReference type="Pfam" id="PF05426"/>
    </source>
</evidence>
<keyword evidence="2" id="KW-0456">Lyase</keyword>
<reference evidence="4 5" key="1">
    <citation type="submission" date="2019-10" db="EMBL/GenBank/DDBJ databases">
        <title>Draft Genome Sequence of Cytophagaceae sp. SJW1-29.</title>
        <authorList>
            <person name="Choi A."/>
        </authorList>
    </citation>
    <scope>NUCLEOTIDE SEQUENCE [LARGE SCALE GENOMIC DNA]</scope>
    <source>
        <strain evidence="4 5">SJW1-29</strain>
    </source>
</reference>
<proteinExistence type="predicted"/>
<evidence type="ECO:0000313" key="5">
    <source>
        <dbReference type="Proteomes" id="UP000479293"/>
    </source>
</evidence>
<sequence length="366" mass="42157">MRTYLWLFCFTFLLAPLFTLADIPETLLLTPSQQRYLAELIRTNPSAKTQWLKVEEEAKGYLNDAPRPLRVIHYEGLLDTDTRRIDTEKSLRDMDKLAAWLFAYYGPQDKLYAQKAKTYILAWAGTYEPTGNPINENKLEPLIHCYQTMKSYFSESEQKKVGYWLAQIAEAEISFPNMPENNWKTKQIKLVGTIGLILNREPYVVYAIEQSKGYIDKALYGDGTSRDLRQRDALSYHVSGLKPLMTLAITMDQLSENKYGLQTFNYQNPAGGSLRKSVDYVVPYALGEKTHAEWVNTKVELDRQRAAAGIAHYQPGTLYEPERSREMFELASYFAPSYQEVLRNLKNDGRNEFNSWFSVLVAAARE</sequence>
<feature type="domain" description="Alginate lyase" evidence="3">
    <location>
        <begin position="62"/>
        <end position="290"/>
    </location>
</feature>